<dbReference type="SUPFAM" id="SSF55031">
    <property type="entry name" value="Bacterial exopeptidase dimerisation domain"/>
    <property type="match status" value="1"/>
</dbReference>
<dbReference type="GO" id="GO:0004177">
    <property type="term" value="F:aminopeptidase activity"/>
    <property type="evidence" value="ECO:0007669"/>
    <property type="project" value="UniProtKB-UniRule"/>
</dbReference>
<protein>
    <submittedName>
        <fullName evidence="8">Peptidase T-like protein</fullName>
    </submittedName>
</protein>
<feature type="domain" description="Peptidase M20 dimerisation" evidence="7">
    <location>
        <begin position="186"/>
        <end position="271"/>
    </location>
</feature>
<evidence type="ECO:0000313" key="9">
    <source>
        <dbReference type="Proteomes" id="UP000199520"/>
    </source>
</evidence>
<keyword evidence="9" id="KW-1185">Reference proteome</keyword>
<proteinExistence type="inferred from homology"/>
<evidence type="ECO:0000313" key="8">
    <source>
        <dbReference type="EMBL" id="SFL95934.1"/>
    </source>
</evidence>
<dbReference type="RefSeq" id="WP_090938916.1">
    <property type="nucleotide sequence ID" value="NZ_FOTS01000028.1"/>
</dbReference>
<evidence type="ECO:0000256" key="1">
    <source>
        <dbReference type="ARBA" id="ARBA00001947"/>
    </source>
</evidence>
<evidence type="ECO:0000256" key="5">
    <source>
        <dbReference type="PIRNR" id="PIRNR001123"/>
    </source>
</evidence>
<dbReference type="InterPro" id="IPR011650">
    <property type="entry name" value="Peptidase_M20_dimer"/>
</dbReference>
<dbReference type="OrthoDB" id="9804934at2"/>
<evidence type="ECO:0000256" key="6">
    <source>
        <dbReference type="PIRSR" id="PIRSR001123-2"/>
    </source>
</evidence>
<dbReference type="NCBIfam" id="TIGR01883">
    <property type="entry name" value="PepT-like"/>
    <property type="match status" value="1"/>
</dbReference>
<comment type="cofactor">
    <cofactor evidence="1">
        <name>Zn(2+)</name>
        <dbReference type="ChEBI" id="CHEBI:29105"/>
    </cofactor>
</comment>
<evidence type="ECO:0000256" key="2">
    <source>
        <dbReference type="ARBA" id="ARBA00022723"/>
    </source>
</evidence>
<dbReference type="InterPro" id="IPR008007">
    <property type="entry name" value="Peptidase_M42"/>
</dbReference>
<dbReference type="InterPro" id="IPR010162">
    <property type="entry name" value="PepT-like"/>
</dbReference>
<dbReference type="Gene3D" id="3.40.630.10">
    <property type="entry name" value="Zn peptidases"/>
    <property type="match status" value="1"/>
</dbReference>
<dbReference type="EMBL" id="FOTS01000028">
    <property type="protein sequence ID" value="SFL95934.1"/>
    <property type="molecule type" value="Genomic_DNA"/>
</dbReference>
<feature type="binding site" evidence="6">
    <location>
        <position position="345"/>
    </location>
    <ligand>
        <name>Zn(2+)</name>
        <dbReference type="ChEBI" id="CHEBI:29105"/>
        <label>2</label>
    </ligand>
</feature>
<dbReference type="Pfam" id="PF07687">
    <property type="entry name" value="M20_dimer"/>
    <property type="match status" value="1"/>
</dbReference>
<evidence type="ECO:0000256" key="3">
    <source>
        <dbReference type="ARBA" id="ARBA00022801"/>
    </source>
</evidence>
<gene>
    <name evidence="8" type="ORF">SAMN04490355_102811</name>
</gene>
<accession>A0A1I4LYA8</accession>
<keyword evidence="2 6" id="KW-0479">Metal-binding</keyword>
<dbReference type="PIRSF" id="PIRSF001123">
    <property type="entry name" value="PepA_GA"/>
    <property type="match status" value="1"/>
</dbReference>
<dbReference type="STRING" id="1123291.SAMN04490355_102811"/>
<dbReference type="Gene3D" id="3.30.70.360">
    <property type="match status" value="1"/>
</dbReference>
<comment type="similarity">
    <text evidence="5">Belongs to the peptidase M42 family.</text>
</comment>
<dbReference type="PANTHER" id="PTHR42994">
    <property type="entry name" value="PEPTIDASE T"/>
    <property type="match status" value="1"/>
</dbReference>
<dbReference type="Proteomes" id="UP000199520">
    <property type="component" value="Unassembled WGS sequence"/>
</dbReference>
<evidence type="ECO:0000256" key="4">
    <source>
        <dbReference type="ARBA" id="ARBA00022833"/>
    </source>
</evidence>
<dbReference type="GO" id="GO:0046872">
    <property type="term" value="F:metal ion binding"/>
    <property type="evidence" value="ECO:0007669"/>
    <property type="project" value="UniProtKB-UniRule"/>
</dbReference>
<evidence type="ECO:0000259" key="7">
    <source>
        <dbReference type="Pfam" id="PF07687"/>
    </source>
</evidence>
<organism evidence="8 9">
    <name type="scientific">Pelosinus propionicus DSM 13327</name>
    <dbReference type="NCBI Taxonomy" id="1123291"/>
    <lineage>
        <taxon>Bacteria</taxon>
        <taxon>Bacillati</taxon>
        <taxon>Bacillota</taxon>
        <taxon>Negativicutes</taxon>
        <taxon>Selenomonadales</taxon>
        <taxon>Sporomusaceae</taxon>
        <taxon>Pelosinus</taxon>
    </lineage>
</organism>
<dbReference type="AlphaFoldDB" id="A0A1I4LYA8"/>
<name>A0A1I4LYA8_9FIRM</name>
<dbReference type="InterPro" id="IPR002933">
    <property type="entry name" value="Peptidase_M20"/>
</dbReference>
<keyword evidence="4" id="KW-0862">Zinc</keyword>
<dbReference type="Pfam" id="PF01546">
    <property type="entry name" value="Peptidase_M20"/>
    <property type="match status" value="1"/>
</dbReference>
<dbReference type="SUPFAM" id="SSF53187">
    <property type="entry name" value="Zn-dependent exopeptidases"/>
    <property type="match status" value="1"/>
</dbReference>
<dbReference type="InterPro" id="IPR036264">
    <property type="entry name" value="Bact_exopeptidase_dim_dom"/>
</dbReference>
<sequence length="375" mass="39494">MINKERVLTEFFELVRIKCSTREEREVADVLKTRLAELGLEVTEDQVGEVIGGNCGNVIAYKPGSVQEAPTLMLSAHMDCVEPCGGIEPQLKDGVITSVGDTILGADDKAGVVAILEALRIVNEENIPHGPIQVVFTVAEEGGLNGAKAIDPTALKADFGYALDSGGTPGEIITMAPGQNSITALIHGRKAHAGVAPEEGINAIVVAGKALAQMKIGRIDFETTSNAGIISGGIATNIVPDLVEVKCEARSRNMEKLEVQTLHMKETFEQVAAANGAQAEVKVATAYGPYVLSEKDPVVTLAVKAAESISLIPEIKATGGGSDANFFNNYGVPTAVLGVGMSKVHTKDEYIKEIDLYNSAELVTALIKTAANMKK</sequence>
<reference evidence="9" key="1">
    <citation type="submission" date="2016-10" db="EMBL/GenBank/DDBJ databases">
        <authorList>
            <person name="Varghese N."/>
            <person name="Submissions S."/>
        </authorList>
    </citation>
    <scope>NUCLEOTIDE SEQUENCE [LARGE SCALE GENOMIC DNA]</scope>
    <source>
        <strain evidence="9">DSM 13327</strain>
    </source>
</reference>
<dbReference type="PANTHER" id="PTHR42994:SF2">
    <property type="entry name" value="PEPTIDASE"/>
    <property type="match status" value="1"/>
</dbReference>
<comment type="cofactor">
    <cofactor evidence="6">
        <name>a divalent metal cation</name>
        <dbReference type="ChEBI" id="CHEBI:60240"/>
    </cofactor>
    <text evidence="6">Binds 2 divalent metal cations per subunit.</text>
</comment>
<keyword evidence="3" id="KW-0378">Hydrolase</keyword>